<protein>
    <submittedName>
        <fullName evidence="1">Putative type IV pilus assembly protein PilP</fullName>
    </submittedName>
</protein>
<keyword evidence="2" id="KW-1185">Reference proteome</keyword>
<evidence type="ECO:0000313" key="2">
    <source>
        <dbReference type="Proteomes" id="UP000002420"/>
    </source>
</evidence>
<dbReference type="STRING" id="398767.Glov_1643"/>
<reference evidence="1 2" key="1">
    <citation type="submission" date="2008-05" db="EMBL/GenBank/DDBJ databases">
        <title>Complete sequence of chromosome of Geobacter lovleyi SZ.</title>
        <authorList>
            <consortium name="US DOE Joint Genome Institute"/>
            <person name="Lucas S."/>
            <person name="Copeland A."/>
            <person name="Lapidus A."/>
            <person name="Glavina del Rio T."/>
            <person name="Dalin E."/>
            <person name="Tice H."/>
            <person name="Bruce D."/>
            <person name="Goodwin L."/>
            <person name="Pitluck S."/>
            <person name="Chertkov O."/>
            <person name="Meincke L."/>
            <person name="Brettin T."/>
            <person name="Detter J.C."/>
            <person name="Han C."/>
            <person name="Tapia R."/>
            <person name="Kuske C.R."/>
            <person name="Schmutz J."/>
            <person name="Larimer F."/>
            <person name="Land M."/>
            <person name="Hauser L."/>
            <person name="Kyrpides N."/>
            <person name="Mikhailova N."/>
            <person name="Sung Y."/>
            <person name="Fletcher K.E."/>
            <person name="Ritalahti K.M."/>
            <person name="Loeffler F.E."/>
            <person name="Richardson P."/>
        </authorList>
    </citation>
    <scope>NUCLEOTIDE SEQUENCE [LARGE SCALE GENOMIC DNA]</scope>
    <source>
        <strain evidence="2">ATCC BAA-1151 / DSM 17278 / SZ</strain>
    </source>
</reference>
<dbReference type="AlphaFoldDB" id="B3E9T3"/>
<evidence type="ECO:0000313" key="1">
    <source>
        <dbReference type="EMBL" id="ACD95359.1"/>
    </source>
</evidence>
<dbReference type="Proteomes" id="UP000002420">
    <property type="component" value="Chromosome"/>
</dbReference>
<dbReference type="eggNOG" id="COG3168">
    <property type="taxonomic scope" value="Bacteria"/>
</dbReference>
<organism evidence="1 2">
    <name type="scientific">Trichlorobacter lovleyi (strain ATCC BAA-1151 / DSM 17278 / SZ)</name>
    <name type="common">Geobacter lovleyi</name>
    <dbReference type="NCBI Taxonomy" id="398767"/>
    <lineage>
        <taxon>Bacteria</taxon>
        <taxon>Pseudomonadati</taxon>
        <taxon>Thermodesulfobacteriota</taxon>
        <taxon>Desulfuromonadia</taxon>
        <taxon>Geobacterales</taxon>
        <taxon>Geobacteraceae</taxon>
        <taxon>Trichlorobacter</taxon>
    </lineage>
</organism>
<dbReference type="KEGG" id="glo:Glov_1643"/>
<name>B3E9T3_TRIL1</name>
<proteinExistence type="predicted"/>
<dbReference type="InterPro" id="IPR007446">
    <property type="entry name" value="PilP"/>
</dbReference>
<sequence length="188" mass="20515">MTRTNPKNSFTIMGGLVALLAGLMVLQAGCKKTPPPPPPPPPAVPVAVQPKVIVQKAVSSVKMAPAQTNQLDFSTKKDPFKPHIAVKVATQAELNRQKREFRPLLPLHSFDVSQFRLIGTVADPKGNKAMVVDPAGKGYVLKVGMTIGKNEGKIVRIETSGVDVVEQFRDENNKIRKETIRIPLLRKP</sequence>
<gene>
    <name evidence="1" type="ordered locus">Glov_1643</name>
</gene>
<dbReference type="HOGENOM" id="CLU_1480042_0_0_7"/>
<dbReference type="Pfam" id="PF04351">
    <property type="entry name" value="PilP"/>
    <property type="match status" value="1"/>
</dbReference>
<accession>B3E9T3</accession>
<dbReference type="EMBL" id="CP001089">
    <property type="protein sequence ID" value="ACD95359.1"/>
    <property type="molecule type" value="Genomic_DNA"/>
</dbReference>
<dbReference type="Gene3D" id="2.30.30.830">
    <property type="match status" value="1"/>
</dbReference>